<sequence length="153" mass="17504">MSLVLCAVENRSDHKSTAFLAWVFEGTARVGAVLGHLVLSEITNFGYNYRLDNYETNEEFLESHAMNLSISKIRKYNDFREMPKGFTALFEVAGEEGELSRFRDLLQGKLIPILRPKESANKANPKIYHSIYLFNDRGGADRYFMEQKRSGAL</sequence>
<name>A0ABV6B1K4_9DEIO</name>
<accession>A0ABV6B1K4</accession>
<protein>
    <submittedName>
        <fullName evidence="1">Uncharacterized protein</fullName>
    </submittedName>
</protein>
<proteinExistence type="predicted"/>
<comment type="caution">
    <text evidence="1">The sequence shown here is derived from an EMBL/GenBank/DDBJ whole genome shotgun (WGS) entry which is preliminary data.</text>
</comment>
<evidence type="ECO:0000313" key="2">
    <source>
        <dbReference type="Proteomes" id="UP001589733"/>
    </source>
</evidence>
<dbReference type="Proteomes" id="UP001589733">
    <property type="component" value="Unassembled WGS sequence"/>
</dbReference>
<keyword evidence="2" id="KW-1185">Reference proteome</keyword>
<reference evidence="1 2" key="1">
    <citation type="submission" date="2024-09" db="EMBL/GenBank/DDBJ databases">
        <authorList>
            <person name="Sun Q."/>
            <person name="Mori K."/>
        </authorList>
    </citation>
    <scope>NUCLEOTIDE SEQUENCE [LARGE SCALE GENOMIC DNA]</scope>
    <source>
        <strain evidence="1 2">JCM 13503</strain>
    </source>
</reference>
<gene>
    <name evidence="1" type="ORF">ACFFLM_16895</name>
</gene>
<dbReference type="RefSeq" id="WP_380012878.1">
    <property type="nucleotide sequence ID" value="NZ_JBHLYR010000052.1"/>
</dbReference>
<dbReference type="EMBL" id="JBHLYR010000052">
    <property type="protein sequence ID" value="MFB9993642.1"/>
    <property type="molecule type" value="Genomic_DNA"/>
</dbReference>
<organism evidence="1 2">
    <name type="scientific">Deinococcus oregonensis</name>
    <dbReference type="NCBI Taxonomy" id="1805970"/>
    <lineage>
        <taxon>Bacteria</taxon>
        <taxon>Thermotogati</taxon>
        <taxon>Deinococcota</taxon>
        <taxon>Deinococci</taxon>
        <taxon>Deinococcales</taxon>
        <taxon>Deinococcaceae</taxon>
        <taxon>Deinococcus</taxon>
    </lineage>
</organism>
<evidence type="ECO:0000313" key="1">
    <source>
        <dbReference type="EMBL" id="MFB9993642.1"/>
    </source>
</evidence>